<evidence type="ECO:0000256" key="4">
    <source>
        <dbReference type="ARBA" id="ARBA00023125"/>
    </source>
</evidence>
<dbReference type="PANTHER" id="PTHR43133">
    <property type="entry name" value="RNA POLYMERASE ECF-TYPE SIGMA FACTO"/>
    <property type="match status" value="1"/>
</dbReference>
<dbReference type="InterPro" id="IPR013324">
    <property type="entry name" value="RNA_pol_sigma_r3/r4-like"/>
</dbReference>
<dbReference type="InterPro" id="IPR036388">
    <property type="entry name" value="WH-like_DNA-bd_sf"/>
</dbReference>
<evidence type="ECO:0000256" key="5">
    <source>
        <dbReference type="ARBA" id="ARBA00023163"/>
    </source>
</evidence>
<sequence>MALPASGSRLKKEEFTTHDATVPVSGGIWEIVDLLSADAEYIAYVRGRLLWLRRIAYSLCQDWHRADDLVQTAITRLYVKWRHARQADDLDAYVRVILVRIFLKEQRSGWFSRTRLGASPPEPAPPEAAAYGWDADLSMDLRRALALVPPRQRAALVLRFHCDLSVQQTAAALGCSTGTVKSQTARGLATLRALLEVTPTKEDR</sequence>
<comment type="similarity">
    <text evidence="1">Belongs to the sigma-70 factor family. ECF subfamily.</text>
</comment>
<dbReference type="InterPro" id="IPR013325">
    <property type="entry name" value="RNA_pol_sigma_r2"/>
</dbReference>
<evidence type="ECO:0000256" key="2">
    <source>
        <dbReference type="ARBA" id="ARBA00023015"/>
    </source>
</evidence>
<dbReference type="NCBIfam" id="TIGR02983">
    <property type="entry name" value="SigE-fam_strep"/>
    <property type="match status" value="1"/>
</dbReference>
<keyword evidence="2" id="KW-0805">Transcription regulation</keyword>
<keyword evidence="5" id="KW-0804">Transcription</keyword>
<keyword evidence="9" id="KW-1185">Reference proteome</keyword>
<dbReference type="Gene3D" id="1.10.1740.10">
    <property type="match status" value="1"/>
</dbReference>
<dbReference type="Proteomes" id="UP000696294">
    <property type="component" value="Unassembled WGS sequence"/>
</dbReference>
<dbReference type="InterPro" id="IPR014284">
    <property type="entry name" value="RNA_pol_sigma-70_dom"/>
</dbReference>
<keyword evidence="4" id="KW-0238">DNA-binding</keyword>
<dbReference type="NCBIfam" id="TIGR02937">
    <property type="entry name" value="sigma70-ECF"/>
    <property type="match status" value="1"/>
</dbReference>
<dbReference type="InterPro" id="IPR039425">
    <property type="entry name" value="RNA_pol_sigma-70-like"/>
</dbReference>
<dbReference type="SUPFAM" id="SSF88659">
    <property type="entry name" value="Sigma3 and sigma4 domains of RNA polymerase sigma factors"/>
    <property type="match status" value="1"/>
</dbReference>
<protein>
    <submittedName>
        <fullName evidence="8">SigE family RNA polymerase sigma factor</fullName>
    </submittedName>
</protein>
<dbReference type="Gene3D" id="1.10.10.10">
    <property type="entry name" value="Winged helix-like DNA-binding domain superfamily/Winged helix DNA-binding domain"/>
    <property type="match status" value="1"/>
</dbReference>
<dbReference type="EMBL" id="JAATEP010000032">
    <property type="protein sequence ID" value="NJP94766.1"/>
    <property type="molecule type" value="Genomic_DNA"/>
</dbReference>
<reference evidence="8 9" key="1">
    <citation type="submission" date="2020-03" db="EMBL/GenBank/DDBJ databases">
        <title>WGS of actinomycetes isolated from Thailand.</title>
        <authorList>
            <person name="Thawai C."/>
        </authorList>
    </citation>
    <scope>NUCLEOTIDE SEQUENCE [LARGE SCALE GENOMIC DNA]</scope>
    <source>
        <strain evidence="8 9">FMUSA5-5</strain>
    </source>
</reference>
<name>A0ABX1BB50_9ACTN</name>
<comment type="caution">
    <text evidence="8">The sequence shown here is derived from an EMBL/GenBank/DDBJ whole genome shotgun (WGS) entry which is preliminary data.</text>
</comment>
<dbReference type="SUPFAM" id="SSF88946">
    <property type="entry name" value="Sigma2 domain of RNA polymerase sigma factors"/>
    <property type="match status" value="1"/>
</dbReference>
<evidence type="ECO:0000256" key="3">
    <source>
        <dbReference type="ARBA" id="ARBA00023082"/>
    </source>
</evidence>
<proteinExistence type="inferred from homology"/>
<feature type="domain" description="RNA polymerase sigma factor 70 region 4 type 2" evidence="7">
    <location>
        <begin position="139"/>
        <end position="191"/>
    </location>
</feature>
<accession>A0ABX1BB50</accession>
<dbReference type="Pfam" id="PF04542">
    <property type="entry name" value="Sigma70_r2"/>
    <property type="match status" value="1"/>
</dbReference>
<dbReference type="PANTHER" id="PTHR43133:SF50">
    <property type="entry name" value="ECF RNA POLYMERASE SIGMA FACTOR SIGM"/>
    <property type="match status" value="1"/>
</dbReference>
<evidence type="ECO:0000259" key="6">
    <source>
        <dbReference type="Pfam" id="PF04542"/>
    </source>
</evidence>
<dbReference type="CDD" id="cd06171">
    <property type="entry name" value="Sigma70_r4"/>
    <property type="match status" value="1"/>
</dbReference>
<feature type="domain" description="RNA polymerase sigma-70 region 2" evidence="6">
    <location>
        <begin position="50"/>
        <end position="108"/>
    </location>
</feature>
<dbReference type="InterPro" id="IPR013249">
    <property type="entry name" value="RNA_pol_sigma70_r4_t2"/>
</dbReference>
<dbReference type="Pfam" id="PF08281">
    <property type="entry name" value="Sigma70_r4_2"/>
    <property type="match status" value="1"/>
</dbReference>
<evidence type="ECO:0000259" key="7">
    <source>
        <dbReference type="Pfam" id="PF08281"/>
    </source>
</evidence>
<dbReference type="InterPro" id="IPR014325">
    <property type="entry name" value="RNA_pol_sigma-E_actinobac"/>
</dbReference>
<evidence type="ECO:0000313" key="9">
    <source>
        <dbReference type="Proteomes" id="UP000696294"/>
    </source>
</evidence>
<evidence type="ECO:0000313" key="8">
    <source>
        <dbReference type="EMBL" id="NJP94766.1"/>
    </source>
</evidence>
<gene>
    <name evidence="8" type="ORF">HCN51_35925</name>
</gene>
<organism evidence="8 9">
    <name type="scientific">Nonomuraea composti</name>
    <dbReference type="NCBI Taxonomy" id="2720023"/>
    <lineage>
        <taxon>Bacteria</taxon>
        <taxon>Bacillati</taxon>
        <taxon>Actinomycetota</taxon>
        <taxon>Actinomycetes</taxon>
        <taxon>Streptosporangiales</taxon>
        <taxon>Streptosporangiaceae</taxon>
        <taxon>Nonomuraea</taxon>
    </lineage>
</organism>
<keyword evidence="3" id="KW-0731">Sigma factor</keyword>
<evidence type="ECO:0000256" key="1">
    <source>
        <dbReference type="ARBA" id="ARBA00010641"/>
    </source>
</evidence>
<dbReference type="InterPro" id="IPR007627">
    <property type="entry name" value="RNA_pol_sigma70_r2"/>
</dbReference>